<dbReference type="eggNOG" id="COG2342">
    <property type="taxonomic scope" value="Bacteria"/>
</dbReference>
<dbReference type="EMBL" id="CP003257">
    <property type="protein sequence ID" value="AEX86210.1"/>
    <property type="molecule type" value="Genomic_DNA"/>
</dbReference>
<dbReference type="NCBIfam" id="TIGR01370">
    <property type="entry name" value="MJ1477/TM1410 family putative glycoside hydrolase"/>
    <property type="match status" value="1"/>
</dbReference>
<dbReference type="PRINTS" id="PR01545">
    <property type="entry name" value="THEMAYE10DUF"/>
</dbReference>
<sequence>MDRIFIVLLISVLTIPFLMPLFIEKQEVPVIYQLGNVDINEITLYYKPEYIIIDYSHDGSEKNKFSRYEIRKLQTNGSTVLSYLSVGEAEDYRFYWEKWWNNSPPDFIGEENSKWPGNYKVKYWHWEWKEIMHQYIDKIIDQGFDGVYIDLVDSYLYWADHDYDIYATAEEMINLIADLSEYAKSKRKNFKIFVQNAESIIDYDYNGKYMESIDGLGIESLFYIKGKKRKEKQIDYRLNYITKFKEHNKTIIVIDYIYNEKESDIEKVKDFISLCEEYGFLAYPATKDQKLYTISPGIKYFNQNK</sequence>
<name>H2J5Z1_MARPK</name>
<proteinExistence type="predicted"/>
<dbReference type="PANTHER" id="PTHR35882:SF1">
    <property type="match status" value="1"/>
</dbReference>
<dbReference type="HOGENOM" id="CLU_058176_0_0_0"/>
<dbReference type="InterPro" id="IPR016063">
    <property type="entry name" value="TM1410_Glycdase"/>
</dbReference>
<evidence type="ECO:0000259" key="1">
    <source>
        <dbReference type="Pfam" id="PF03537"/>
    </source>
</evidence>
<reference evidence="2 3" key="1">
    <citation type="journal article" date="2012" name="J. Bacteriol.">
        <title>Complete Genome Sequence of the Thermophilic, Piezophilic, Heterotrophic Bacterium Marinitoga piezophila KA3.</title>
        <authorList>
            <person name="Lucas S."/>
            <person name="Han J."/>
            <person name="Lapidus A."/>
            <person name="Cheng J.F."/>
            <person name="Goodwin L.A."/>
            <person name="Pitluck S."/>
            <person name="Peters L."/>
            <person name="Mikhailova N."/>
            <person name="Teshima H."/>
            <person name="Detter J.C."/>
            <person name="Han C."/>
            <person name="Tapia R."/>
            <person name="Land M."/>
            <person name="Hauser L."/>
            <person name="Kyrpides N.C."/>
            <person name="Ivanova N."/>
            <person name="Pagani I."/>
            <person name="Vannier P."/>
            <person name="Oger P."/>
            <person name="Bartlett D.H."/>
            <person name="Noll K.M."/>
            <person name="Woyke T."/>
            <person name="Jebbar M."/>
        </authorList>
    </citation>
    <scope>NUCLEOTIDE SEQUENCE [LARGE SCALE GENOMIC DNA]</scope>
    <source>
        <strain evidence="3">DSM 14283 / JCM 11233 / KA3</strain>
    </source>
</reference>
<protein>
    <submittedName>
        <fullName evidence="2">Glycoside hydrolase, end-alpha-1,4-polygalactosaminidase</fullName>
    </submittedName>
</protein>
<dbReference type="SUPFAM" id="SSF51445">
    <property type="entry name" value="(Trans)glycosidases"/>
    <property type="match status" value="1"/>
</dbReference>
<keyword evidence="3" id="KW-1185">Reference proteome</keyword>
<dbReference type="STRING" id="443254.Marpi_1829"/>
<dbReference type="Pfam" id="PF03537">
    <property type="entry name" value="Glyco_hydro_114"/>
    <property type="match status" value="1"/>
</dbReference>
<dbReference type="RefSeq" id="WP_014297281.1">
    <property type="nucleotide sequence ID" value="NC_016751.1"/>
</dbReference>
<evidence type="ECO:0000313" key="2">
    <source>
        <dbReference type="EMBL" id="AEX86210.1"/>
    </source>
</evidence>
<dbReference type="InterPro" id="IPR016062">
    <property type="entry name" value="TM1410-rel"/>
</dbReference>
<accession>H2J5Z1</accession>
<dbReference type="InterPro" id="IPR013785">
    <property type="entry name" value="Aldolase_TIM"/>
</dbReference>
<feature type="domain" description="Glycoside-hydrolase family GH114 TIM-barrel" evidence="1">
    <location>
        <begin position="55"/>
        <end position="263"/>
    </location>
</feature>
<gene>
    <name evidence="2" type="ordered locus">Marpi_1829</name>
</gene>
<dbReference type="InterPro" id="IPR017853">
    <property type="entry name" value="GH"/>
</dbReference>
<dbReference type="KEGG" id="mpz:Marpi_1829"/>
<reference evidence="3" key="2">
    <citation type="submission" date="2012-01" db="EMBL/GenBank/DDBJ databases">
        <title>Complete sequence of chromosome of Marinitoga piezophila KA3.</title>
        <authorList>
            <person name="Lucas S."/>
            <person name="Han J."/>
            <person name="Lapidus A."/>
            <person name="Cheng J.-F."/>
            <person name="Goodwin L."/>
            <person name="Pitluck S."/>
            <person name="Peters L."/>
            <person name="Mikhailova N."/>
            <person name="Teshima H."/>
            <person name="Detter J.C."/>
            <person name="Han C."/>
            <person name="Tapia R."/>
            <person name="Land M."/>
            <person name="Hauser L."/>
            <person name="Kyrpides N."/>
            <person name="Ivanova N."/>
            <person name="Pagani I."/>
            <person name="Jebbar M."/>
            <person name="Vannier P."/>
            <person name="Oger P."/>
            <person name="Cario A."/>
            <person name="Bartlett D."/>
            <person name="Noll K.M."/>
            <person name="Woyke T."/>
        </authorList>
    </citation>
    <scope>NUCLEOTIDE SEQUENCE [LARGE SCALE GENOMIC DNA]</scope>
    <source>
        <strain evidence="3">DSM 14283 / JCM 11233 / KA3</strain>
    </source>
</reference>
<dbReference type="GO" id="GO:0016787">
    <property type="term" value="F:hydrolase activity"/>
    <property type="evidence" value="ECO:0007669"/>
    <property type="project" value="UniProtKB-KW"/>
</dbReference>
<keyword evidence="2" id="KW-0378">Hydrolase</keyword>
<dbReference type="AlphaFoldDB" id="H2J5Z1"/>
<evidence type="ECO:0000313" key="3">
    <source>
        <dbReference type="Proteomes" id="UP000007161"/>
    </source>
</evidence>
<dbReference type="Gene3D" id="3.20.20.70">
    <property type="entry name" value="Aldolase class I"/>
    <property type="match status" value="1"/>
</dbReference>
<dbReference type="InterPro" id="IPR004352">
    <property type="entry name" value="GH114_TIM-barrel"/>
</dbReference>
<organism evidence="2 3">
    <name type="scientific">Marinitoga piezophila (strain DSM 14283 / JCM 11233 / KA3)</name>
    <dbReference type="NCBI Taxonomy" id="443254"/>
    <lineage>
        <taxon>Bacteria</taxon>
        <taxon>Thermotogati</taxon>
        <taxon>Thermotogota</taxon>
        <taxon>Thermotogae</taxon>
        <taxon>Petrotogales</taxon>
        <taxon>Petrotogaceae</taxon>
        <taxon>Marinitoga</taxon>
    </lineage>
</organism>
<dbReference type="OrthoDB" id="30037at2"/>
<dbReference type="PANTHER" id="PTHR35882">
    <property type="entry name" value="PELA"/>
    <property type="match status" value="1"/>
</dbReference>
<dbReference type="Proteomes" id="UP000007161">
    <property type="component" value="Chromosome"/>
</dbReference>